<feature type="region of interest" description="Disordered" evidence="1">
    <location>
        <begin position="1"/>
        <end position="178"/>
    </location>
</feature>
<organism evidence="2 3">
    <name type="scientific">Asterophora parasitica</name>
    <dbReference type="NCBI Taxonomy" id="117018"/>
    <lineage>
        <taxon>Eukaryota</taxon>
        <taxon>Fungi</taxon>
        <taxon>Dikarya</taxon>
        <taxon>Basidiomycota</taxon>
        <taxon>Agaricomycotina</taxon>
        <taxon>Agaricomycetes</taxon>
        <taxon>Agaricomycetidae</taxon>
        <taxon>Agaricales</taxon>
        <taxon>Tricholomatineae</taxon>
        <taxon>Lyophyllaceae</taxon>
        <taxon>Asterophora</taxon>
    </lineage>
</organism>
<feature type="compositionally biased region" description="Low complexity" evidence="1">
    <location>
        <begin position="115"/>
        <end position="124"/>
    </location>
</feature>
<evidence type="ECO:0000313" key="3">
    <source>
        <dbReference type="Proteomes" id="UP000775547"/>
    </source>
</evidence>
<protein>
    <submittedName>
        <fullName evidence="2">Uncharacterized protein</fullName>
    </submittedName>
</protein>
<dbReference type="Proteomes" id="UP000775547">
    <property type="component" value="Unassembled WGS sequence"/>
</dbReference>
<proteinExistence type="predicted"/>
<comment type="caution">
    <text evidence="2">The sequence shown here is derived from an EMBL/GenBank/DDBJ whole genome shotgun (WGS) entry which is preliminary data.</text>
</comment>
<feature type="compositionally biased region" description="Polar residues" evidence="1">
    <location>
        <begin position="148"/>
        <end position="178"/>
    </location>
</feature>
<dbReference type="AlphaFoldDB" id="A0A9P7GIE7"/>
<reference evidence="2" key="2">
    <citation type="submission" date="2021-10" db="EMBL/GenBank/DDBJ databases">
        <title>Phylogenomics reveals ancestral predisposition of the termite-cultivated fungus Termitomyces towards a domesticated lifestyle.</title>
        <authorList>
            <person name="Auxier B."/>
            <person name="Grum-Grzhimaylo A."/>
            <person name="Cardenas M.E."/>
            <person name="Lodge J.D."/>
            <person name="Laessoe T."/>
            <person name="Pedersen O."/>
            <person name="Smith M.E."/>
            <person name="Kuyper T.W."/>
            <person name="Franco-Molano E.A."/>
            <person name="Baroni T.J."/>
            <person name="Aanen D.K."/>
        </authorList>
    </citation>
    <scope>NUCLEOTIDE SEQUENCE</scope>
    <source>
        <strain evidence="2">AP01</strain>
        <tissue evidence="2">Mycelium</tissue>
    </source>
</reference>
<feature type="compositionally biased region" description="Low complexity" evidence="1">
    <location>
        <begin position="60"/>
        <end position="74"/>
    </location>
</feature>
<sequence length="178" mass="19752">MPRQDSPSEPTRAMRPNPTDRAKLACTSCRRDNKKAQDNRHDEYHPSSSEEKNYSAQQRLHLPPISHPPLHSQPAHSMYDAGSHMSHTGPGPGSHYYYPPPPQNMMGPGQPPQPVAQQPYMQHSPHPPPQHEQRPPASYYPAIDPNIDNDTPASGSNANVYANQSNHAQSQNVGHLGR</sequence>
<dbReference type="OrthoDB" id="2123952at2759"/>
<feature type="compositionally biased region" description="Basic and acidic residues" evidence="1">
    <location>
        <begin position="18"/>
        <end position="53"/>
    </location>
</feature>
<gene>
    <name evidence="2" type="ORF">DXG03_007784</name>
</gene>
<feature type="compositionally biased region" description="Pro residues" evidence="1">
    <location>
        <begin position="98"/>
        <end position="114"/>
    </location>
</feature>
<keyword evidence="3" id="KW-1185">Reference proteome</keyword>
<evidence type="ECO:0000313" key="2">
    <source>
        <dbReference type="EMBL" id="KAG5647860.1"/>
    </source>
</evidence>
<dbReference type="EMBL" id="JABCKV010000006">
    <property type="protein sequence ID" value="KAG5647860.1"/>
    <property type="molecule type" value="Genomic_DNA"/>
</dbReference>
<name>A0A9P7GIE7_9AGAR</name>
<evidence type="ECO:0000256" key="1">
    <source>
        <dbReference type="SAM" id="MobiDB-lite"/>
    </source>
</evidence>
<accession>A0A9P7GIE7</accession>
<reference evidence="2" key="1">
    <citation type="submission" date="2020-07" db="EMBL/GenBank/DDBJ databases">
        <authorList>
            <person name="Nieuwenhuis M."/>
            <person name="Van De Peppel L.J.J."/>
        </authorList>
    </citation>
    <scope>NUCLEOTIDE SEQUENCE</scope>
    <source>
        <strain evidence="2">AP01</strain>
        <tissue evidence="2">Mycelium</tissue>
    </source>
</reference>